<dbReference type="GO" id="GO:0046872">
    <property type="term" value="F:metal ion binding"/>
    <property type="evidence" value="ECO:0007669"/>
    <property type="project" value="UniProtKB-UniRule"/>
</dbReference>
<comment type="catalytic activity">
    <reaction evidence="1">
        <text>O-phospho-L-threonyl-[protein] + H2O = L-threonyl-[protein] + phosphate</text>
        <dbReference type="Rhea" id="RHEA:47004"/>
        <dbReference type="Rhea" id="RHEA-COMP:11060"/>
        <dbReference type="Rhea" id="RHEA-COMP:11605"/>
        <dbReference type="ChEBI" id="CHEBI:15377"/>
        <dbReference type="ChEBI" id="CHEBI:30013"/>
        <dbReference type="ChEBI" id="CHEBI:43474"/>
        <dbReference type="ChEBI" id="CHEBI:61977"/>
        <dbReference type="EC" id="3.1.3.16"/>
    </reaction>
</comment>
<dbReference type="Proteomes" id="UP001454036">
    <property type="component" value="Unassembled WGS sequence"/>
</dbReference>
<name>A0AAV3REP6_LITER</name>
<evidence type="ECO:0000256" key="1">
    <source>
        <dbReference type="RuleBase" id="RU366020"/>
    </source>
</evidence>
<keyword evidence="4" id="KW-1185">Reference proteome</keyword>
<dbReference type="EC" id="3.1.3.16" evidence="1"/>
<comment type="cofactor">
    <cofactor evidence="1">
        <name>Mn(2+)</name>
        <dbReference type="ChEBI" id="CHEBI:29035"/>
    </cofactor>
</comment>
<dbReference type="Gene3D" id="3.60.40.10">
    <property type="entry name" value="PPM-type phosphatase domain"/>
    <property type="match status" value="1"/>
</dbReference>
<dbReference type="SMART" id="SM00332">
    <property type="entry name" value="PP2Cc"/>
    <property type="match status" value="1"/>
</dbReference>
<dbReference type="GO" id="GO:0004722">
    <property type="term" value="F:protein serine/threonine phosphatase activity"/>
    <property type="evidence" value="ECO:0007669"/>
    <property type="project" value="UniProtKB-EC"/>
</dbReference>
<dbReference type="InterPro" id="IPR036457">
    <property type="entry name" value="PPM-type-like_dom_sf"/>
</dbReference>
<dbReference type="AlphaFoldDB" id="A0AAV3REP6"/>
<comment type="similarity">
    <text evidence="1">Belongs to the PP2C family.</text>
</comment>
<evidence type="ECO:0000313" key="4">
    <source>
        <dbReference type="Proteomes" id="UP001454036"/>
    </source>
</evidence>
<dbReference type="PANTHER" id="PTHR12320:SF81">
    <property type="entry name" value="PROTEIN PHOSPHATASE 2C 23-RELATED"/>
    <property type="match status" value="1"/>
</dbReference>
<organism evidence="3 4">
    <name type="scientific">Lithospermum erythrorhizon</name>
    <name type="common">Purple gromwell</name>
    <name type="synonym">Lithospermum officinale var. erythrorhizon</name>
    <dbReference type="NCBI Taxonomy" id="34254"/>
    <lineage>
        <taxon>Eukaryota</taxon>
        <taxon>Viridiplantae</taxon>
        <taxon>Streptophyta</taxon>
        <taxon>Embryophyta</taxon>
        <taxon>Tracheophyta</taxon>
        <taxon>Spermatophyta</taxon>
        <taxon>Magnoliopsida</taxon>
        <taxon>eudicotyledons</taxon>
        <taxon>Gunneridae</taxon>
        <taxon>Pentapetalae</taxon>
        <taxon>asterids</taxon>
        <taxon>lamiids</taxon>
        <taxon>Boraginales</taxon>
        <taxon>Boraginaceae</taxon>
        <taxon>Boraginoideae</taxon>
        <taxon>Lithospermeae</taxon>
        <taxon>Lithospermum</taxon>
    </lineage>
</organism>
<reference evidence="3 4" key="1">
    <citation type="submission" date="2024-01" db="EMBL/GenBank/DDBJ databases">
        <title>The complete chloroplast genome sequence of Lithospermum erythrorhizon: insights into the phylogenetic relationship among Boraginaceae species and the maternal lineages of purple gromwells.</title>
        <authorList>
            <person name="Okada T."/>
            <person name="Watanabe K."/>
        </authorList>
    </citation>
    <scope>NUCLEOTIDE SEQUENCE [LARGE SCALE GENOMIC DNA]</scope>
</reference>
<evidence type="ECO:0000313" key="3">
    <source>
        <dbReference type="EMBL" id="GAA0174859.1"/>
    </source>
</evidence>
<dbReference type="PROSITE" id="PS51746">
    <property type="entry name" value="PPM_2"/>
    <property type="match status" value="1"/>
</dbReference>
<protein>
    <recommendedName>
        <fullName evidence="1">Protein phosphatase</fullName>
        <ecNumber evidence="1">3.1.3.16</ecNumber>
    </recommendedName>
</protein>
<dbReference type="SMART" id="SM00331">
    <property type="entry name" value="PP2C_SIG"/>
    <property type="match status" value="1"/>
</dbReference>
<keyword evidence="1" id="KW-0378">Hydrolase</keyword>
<feature type="domain" description="PPM-type phosphatase" evidence="2">
    <location>
        <begin position="4"/>
        <end position="247"/>
    </location>
</feature>
<keyword evidence="1" id="KW-0479">Metal-binding</keyword>
<accession>A0AAV3REP6</accession>
<keyword evidence="1" id="KW-0464">Manganese</keyword>
<keyword evidence="1" id="KW-0460">Magnesium</keyword>
<comment type="caution">
    <text evidence="3">The sequence shown here is derived from an EMBL/GenBank/DDBJ whole genome shotgun (WGS) entry which is preliminary data.</text>
</comment>
<comment type="catalytic activity">
    <reaction evidence="1">
        <text>O-phospho-L-seryl-[protein] + H2O = L-seryl-[protein] + phosphate</text>
        <dbReference type="Rhea" id="RHEA:20629"/>
        <dbReference type="Rhea" id="RHEA-COMP:9863"/>
        <dbReference type="Rhea" id="RHEA-COMP:11604"/>
        <dbReference type="ChEBI" id="CHEBI:15377"/>
        <dbReference type="ChEBI" id="CHEBI:29999"/>
        <dbReference type="ChEBI" id="CHEBI:43474"/>
        <dbReference type="ChEBI" id="CHEBI:83421"/>
        <dbReference type="EC" id="3.1.3.16"/>
    </reaction>
</comment>
<evidence type="ECO:0000259" key="2">
    <source>
        <dbReference type="PROSITE" id="PS51746"/>
    </source>
</evidence>
<dbReference type="SUPFAM" id="SSF81606">
    <property type="entry name" value="PP2C-like"/>
    <property type="match status" value="1"/>
</dbReference>
<dbReference type="InterPro" id="IPR039123">
    <property type="entry name" value="PPTC7"/>
</dbReference>
<gene>
    <name evidence="3" type="ORF">LIER_43986</name>
</gene>
<keyword evidence="1" id="KW-0904">Protein phosphatase</keyword>
<sequence length="248" mass="27257">MRAASCYKPKQGNPNKPDGEDAHFIIPWLQTICVADGVGGYAKHGIDSGEYSRGILSNIIMAFVDSPLSCDSPPIDFPYLSRILNKGYTNTCVPGASTLCLVTLSGHDLLCLNVGDSGFRVIREGKTVYSSSPQVTGFNHPYQLGVYSDNLWLASKIRVRVEIGDVVVVATDGLFDNVFLEDLEKLVNYGKRNNDTPDNLAKTITEYARIKSLDTYYRSPFRVEAEKVGKKSMGGKKDDITVVVAYIE</sequence>
<comment type="cofactor">
    <cofactor evidence="1">
        <name>Mg(2+)</name>
        <dbReference type="ChEBI" id="CHEBI:18420"/>
    </cofactor>
</comment>
<dbReference type="InterPro" id="IPR001932">
    <property type="entry name" value="PPM-type_phosphatase-like_dom"/>
</dbReference>
<proteinExistence type="inferred from homology"/>
<dbReference type="PANTHER" id="PTHR12320">
    <property type="entry name" value="PROTEIN PHOSPHATASE 2C"/>
    <property type="match status" value="1"/>
</dbReference>
<dbReference type="EMBL" id="BAABME010042881">
    <property type="protein sequence ID" value="GAA0174859.1"/>
    <property type="molecule type" value="Genomic_DNA"/>
</dbReference>